<feature type="domain" description="Cytochrome c" evidence="7">
    <location>
        <begin position="136"/>
        <end position="239"/>
    </location>
</feature>
<keyword evidence="6" id="KW-1133">Transmembrane helix</keyword>
<reference evidence="9" key="1">
    <citation type="submission" date="2018-03" db="EMBL/GenBank/DDBJ databases">
        <authorList>
            <person name="Sun L."/>
            <person name="Liu H."/>
            <person name="Chen W."/>
            <person name="Huang K."/>
            <person name="Liu W."/>
            <person name="Gao X."/>
        </authorList>
    </citation>
    <scope>NUCLEOTIDE SEQUENCE [LARGE SCALE GENOMIC DNA]</scope>
    <source>
        <strain evidence="9">SH9</strain>
    </source>
</reference>
<evidence type="ECO:0000256" key="3">
    <source>
        <dbReference type="ARBA" id="ARBA00023004"/>
    </source>
</evidence>
<name>A0A2T1HM72_9HYPH</name>
<dbReference type="PANTHER" id="PTHR35008:SF8">
    <property type="entry name" value="ALCOHOL DEHYDROGENASE CYTOCHROME C SUBUNIT"/>
    <property type="match status" value="1"/>
</dbReference>
<comment type="caution">
    <text evidence="8">The sequence shown here is derived from an EMBL/GenBank/DDBJ whole genome shotgun (WGS) entry which is preliminary data.</text>
</comment>
<dbReference type="PROSITE" id="PS51007">
    <property type="entry name" value="CYTC"/>
    <property type="match status" value="3"/>
</dbReference>
<dbReference type="GO" id="GO:0020037">
    <property type="term" value="F:heme binding"/>
    <property type="evidence" value="ECO:0007669"/>
    <property type="project" value="InterPro"/>
</dbReference>
<proteinExistence type="predicted"/>
<dbReference type="Pfam" id="PF00034">
    <property type="entry name" value="Cytochrom_C"/>
    <property type="match status" value="1"/>
</dbReference>
<keyword evidence="1 4" id="KW-0349">Heme</keyword>
<keyword evidence="2 4" id="KW-0479">Metal-binding</keyword>
<evidence type="ECO:0000313" key="9">
    <source>
        <dbReference type="Proteomes" id="UP000239772"/>
    </source>
</evidence>
<gene>
    <name evidence="8" type="ORF">SLNSH_22505</name>
</gene>
<evidence type="ECO:0000256" key="6">
    <source>
        <dbReference type="SAM" id="Phobius"/>
    </source>
</evidence>
<organism evidence="8 9">
    <name type="scientific">Alsobacter soli</name>
    <dbReference type="NCBI Taxonomy" id="2109933"/>
    <lineage>
        <taxon>Bacteria</taxon>
        <taxon>Pseudomonadati</taxon>
        <taxon>Pseudomonadota</taxon>
        <taxon>Alphaproteobacteria</taxon>
        <taxon>Hyphomicrobiales</taxon>
        <taxon>Alsobacteraceae</taxon>
        <taxon>Alsobacter</taxon>
    </lineage>
</organism>
<evidence type="ECO:0000256" key="1">
    <source>
        <dbReference type="ARBA" id="ARBA00022617"/>
    </source>
</evidence>
<dbReference type="PANTHER" id="PTHR35008">
    <property type="entry name" value="BLL4482 PROTEIN-RELATED"/>
    <property type="match status" value="1"/>
</dbReference>
<keyword evidence="6" id="KW-0472">Membrane</keyword>
<dbReference type="SUPFAM" id="SSF46626">
    <property type="entry name" value="Cytochrome c"/>
    <property type="match status" value="3"/>
</dbReference>
<feature type="compositionally biased region" description="Low complexity" evidence="5">
    <location>
        <begin position="528"/>
        <end position="537"/>
    </location>
</feature>
<dbReference type="InterPro" id="IPR051459">
    <property type="entry name" value="Cytochrome_c-type_DH"/>
</dbReference>
<dbReference type="GO" id="GO:0046872">
    <property type="term" value="F:metal ion binding"/>
    <property type="evidence" value="ECO:0007669"/>
    <property type="project" value="UniProtKB-KW"/>
</dbReference>
<keyword evidence="6" id="KW-0812">Transmembrane</keyword>
<dbReference type="EMBL" id="PVZS01000039">
    <property type="protein sequence ID" value="PSC02754.1"/>
    <property type="molecule type" value="Genomic_DNA"/>
</dbReference>
<feature type="domain" description="Cytochrome c" evidence="7">
    <location>
        <begin position="281"/>
        <end position="387"/>
    </location>
</feature>
<evidence type="ECO:0000256" key="4">
    <source>
        <dbReference type="PROSITE-ProRule" id="PRU00433"/>
    </source>
</evidence>
<evidence type="ECO:0000313" key="8">
    <source>
        <dbReference type="EMBL" id="PSC02754.1"/>
    </source>
</evidence>
<evidence type="ECO:0000256" key="5">
    <source>
        <dbReference type="SAM" id="MobiDB-lite"/>
    </source>
</evidence>
<feature type="transmembrane region" description="Helical" evidence="6">
    <location>
        <begin position="97"/>
        <end position="117"/>
    </location>
</feature>
<dbReference type="Pfam" id="PF13442">
    <property type="entry name" value="Cytochrome_CBB3"/>
    <property type="match status" value="1"/>
</dbReference>
<keyword evidence="3 4" id="KW-0408">Iron</keyword>
<dbReference type="InterPro" id="IPR036909">
    <property type="entry name" value="Cyt_c-like_dom_sf"/>
</dbReference>
<dbReference type="AlphaFoldDB" id="A0A2T1HM72"/>
<evidence type="ECO:0000256" key="2">
    <source>
        <dbReference type="ARBA" id="ARBA00022723"/>
    </source>
</evidence>
<sequence>MAGRALARLSPGRLGVLVGPGLLVLVERAAHLAGRRCAILAHPCLRCLSVRKPMSGAGVGSGTHATARAGRNPPATAGVVRSSPGAARAWRSLRMRFGHLVTLLIVVALVGFGLTFLQSRPLKPVDPPRRQSFDDAQVRRGATLAAIGDCASCHTAPNGPAYAGGVALETPFGVIHGTNITPDPDTGIGRWSFAAFERAMREGTDQAGNRLYPAFPYNHFAKLTDDDLKALYAFVMTRQPVRAQTPENRLRFPYSIRGLVTFWNWLYLDDKPFKPDPRQSDEWSRGAYLVEALAHCGACHTPRTKWGGENSKARFDGGDAEGWWAPPLNGSTPALEPWDAERLTAYLRSWDDRHGGAVGPMAAVTANLAKAPDADVKAIAVYIASHFGQPDVGKKVRLEVLLSRPEPDLGDDAGLARGRDVFKGVCAQCHETGAQVPFTVQNLAQHTSLFAPTPDNVLRVALHGIRTPAGGFGPIMPGFAGSLTPQQLGDLARYLRARFTDLPPWPDPTAAARRLMNQPEGPAPAPAVAPKAWATAQ</sequence>
<dbReference type="Proteomes" id="UP000239772">
    <property type="component" value="Unassembled WGS sequence"/>
</dbReference>
<protein>
    <submittedName>
        <fullName evidence="8">Alcohol dehydrogenase</fullName>
    </submittedName>
</protein>
<keyword evidence="9" id="KW-1185">Reference proteome</keyword>
<feature type="region of interest" description="Disordered" evidence="5">
    <location>
        <begin position="59"/>
        <end position="81"/>
    </location>
</feature>
<feature type="region of interest" description="Disordered" evidence="5">
    <location>
        <begin position="508"/>
        <end position="537"/>
    </location>
</feature>
<evidence type="ECO:0000259" key="7">
    <source>
        <dbReference type="PROSITE" id="PS51007"/>
    </source>
</evidence>
<dbReference type="GO" id="GO:0009055">
    <property type="term" value="F:electron transfer activity"/>
    <property type="evidence" value="ECO:0007669"/>
    <property type="project" value="InterPro"/>
</dbReference>
<feature type="domain" description="Cytochrome c" evidence="7">
    <location>
        <begin position="413"/>
        <end position="499"/>
    </location>
</feature>
<accession>A0A2T1HM72</accession>
<dbReference type="InterPro" id="IPR009056">
    <property type="entry name" value="Cyt_c-like_dom"/>
</dbReference>
<dbReference type="Gene3D" id="1.10.760.10">
    <property type="entry name" value="Cytochrome c-like domain"/>
    <property type="match status" value="3"/>
</dbReference>